<accession>A0A1G6GUT4</accession>
<dbReference type="PROSITE" id="PS00629">
    <property type="entry name" value="IMP_1"/>
    <property type="match status" value="1"/>
</dbReference>
<evidence type="ECO:0000256" key="4">
    <source>
        <dbReference type="ARBA" id="ARBA00022801"/>
    </source>
</evidence>
<dbReference type="PANTHER" id="PTHR43200:SF6">
    <property type="entry name" value="3'(2'),5'-BISPHOSPHATE NUCLEOTIDASE"/>
    <property type="match status" value="1"/>
</dbReference>
<dbReference type="PANTHER" id="PTHR43200">
    <property type="entry name" value="PHOSPHATASE"/>
    <property type="match status" value="1"/>
</dbReference>
<dbReference type="GO" id="GO:0016791">
    <property type="term" value="F:phosphatase activity"/>
    <property type="evidence" value="ECO:0007669"/>
    <property type="project" value="UniProtKB-ARBA"/>
</dbReference>
<evidence type="ECO:0000256" key="5">
    <source>
        <dbReference type="ARBA" id="ARBA00022842"/>
    </source>
</evidence>
<dbReference type="GO" id="GO:0000105">
    <property type="term" value="P:L-histidine biosynthetic process"/>
    <property type="evidence" value="ECO:0007669"/>
    <property type="project" value="TreeGrafter"/>
</dbReference>
<comment type="cofactor">
    <cofactor evidence="1 6">
        <name>Mg(2+)</name>
        <dbReference type="ChEBI" id="CHEBI:18420"/>
    </cofactor>
</comment>
<dbReference type="Proteomes" id="UP000199086">
    <property type="component" value="Unassembled WGS sequence"/>
</dbReference>
<keyword evidence="5 6" id="KW-0460">Magnesium</keyword>
<keyword evidence="4" id="KW-0378">Hydrolase</keyword>
<dbReference type="AlphaFoldDB" id="A0A1G6GUT4"/>
<dbReference type="PRINTS" id="PR00377">
    <property type="entry name" value="IMPHPHTASES"/>
</dbReference>
<sequence length="266" mass="28171">MSESAEQTFPVDDDLGVALLLADAADKISLARFRALDLEISTKPDLTPVSDADLAVEDELRALLSGLRPDDAVHGEERADSGDSSRRWVIDPIDGTKNYVRGVPVWATLIALMDGPDVVAAVVSAPALGRRWWAGLGRGAWLRVVGGHAAPLHVSAVADLADASLSCSSLGGWYDLGLGERFVALSRQIWRTRGFGDFWSYMLVAEGAVDLAAEPDLELHDMAACSLVVTEAGGRFSNLNGEDGPVGRSAVASNGLLHEAVLAHFS</sequence>
<reference evidence="7 8" key="1">
    <citation type="submission" date="2016-06" db="EMBL/GenBank/DDBJ databases">
        <authorList>
            <person name="Olsen C.W."/>
            <person name="Carey S."/>
            <person name="Hinshaw L."/>
            <person name="Karasin A.I."/>
        </authorList>
    </citation>
    <scope>NUCLEOTIDE SEQUENCE [LARGE SCALE GENOMIC DNA]</scope>
    <source>
        <strain evidence="7 8">LZ-22</strain>
    </source>
</reference>
<dbReference type="STRING" id="1577474.GA0111570_105108"/>
<protein>
    <submittedName>
        <fullName evidence="7">Histidinol-phosphate phosphatase</fullName>
    </submittedName>
</protein>
<name>A0A1G6GUT4_9ACTN</name>
<keyword evidence="8" id="KW-1185">Reference proteome</keyword>
<comment type="similarity">
    <text evidence="2">Belongs to the inositol monophosphatase superfamily.</text>
</comment>
<evidence type="ECO:0000256" key="3">
    <source>
        <dbReference type="ARBA" id="ARBA00022723"/>
    </source>
</evidence>
<feature type="binding site" evidence="6">
    <location>
        <position position="91"/>
    </location>
    <ligand>
        <name>Mg(2+)</name>
        <dbReference type="ChEBI" id="CHEBI:18420"/>
        <label>1</label>
        <note>catalytic</note>
    </ligand>
</feature>
<dbReference type="Gene3D" id="3.30.540.10">
    <property type="entry name" value="Fructose-1,6-Bisphosphatase, subunit A, domain 1"/>
    <property type="match status" value="1"/>
</dbReference>
<keyword evidence="3 6" id="KW-0479">Metal-binding</keyword>
<dbReference type="InterPro" id="IPR020583">
    <property type="entry name" value="Inositol_monoP_metal-BS"/>
</dbReference>
<feature type="binding site" evidence="6">
    <location>
        <position position="93"/>
    </location>
    <ligand>
        <name>Mg(2+)</name>
        <dbReference type="ChEBI" id="CHEBI:18420"/>
        <label>2</label>
    </ligand>
</feature>
<evidence type="ECO:0000313" key="7">
    <source>
        <dbReference type="EMBL" id="SDB85800.1"/>
    </source>
</evidence>
<feature type="binding site" evidence="6">
    <location>
        <position position="221"/>
    </location>
    <ligand>
        <name>Mg(2+)</name>
        <dbReference type="ChEBI" id="CHEBI:18420"/>
        <label>1</label>
        <note>catalytic</note>
    </ligand>
</feature>
<dbReference type="SUPFAM" id="SSF56655">
    <property type="entry name" value="Carbohydrate phosphatase"/>
    <property type="match status" value="1"/>
</dbReference>
<evidence type="ECO:0000313" key="8">
    <source>
        <dbReference type="Proteomes" id="UP000199086"/>
    </source>
</evidence>
<evidence type="ECO:0000256" key="2">
    <source>
        <dbReference type="ARBA" id="ARBA00009759"/>
    </source>
</evidence>
<organism evidence="7 8">
    <name type="scientific">Raineyella antarctica</name>
    <dbReference type="NCBI Taxonomy" id="1577474"/>
    <lineage>
        <taxon>Bacteria</taxon>
        <taxon>Bacillati</taxon>
        <taxon>Actinomycetota</taxon>
        <taxon>Actinomycetes</taxon>
        <taxon>Propionibacteriales</taxon>
        <taxon>Propionibacteriaceae</taxon>
        <taxon>Raineyella</taxon>
    </lineage>
</organism>
<feature type="binding site" evidence="6">
    <location>
        <position position="94"/>
    </location>
    <ligand>
        <name>Mg(2+)</name>
        <dbReference type="ChEBI" id="CHEBI:18420"/>
        <label>1</label>
        <note>catalytic</note>
    </ligand>
</feature>
<feature type="binding site" evidence="6">
    <location>
        <position position="76"/>
    </location>
    <ligand>
        <name>Mg(2+)</name>
        <dbReference type="ChEBI" id="CHEBI:18420"/>
        <label>1</label>
        <note>catalytic</note>
    </ligand>
</feature>
<dbReference type="EMBL" id="FMYF01000005">
    <property type="protein sequence ID" value="SDB85800.1"/>
    <property type="molecule type" value="Genomic_DNA"/>
</dbReference>
<evidence type="ECO:0000256" key="6">
    <source>
        <dbReference type="PIRSR" id="PIRSR600760-2"/>
    </source>
</evidence>
<dbReference type="Pfam" id="PF00459">
    <property type="entry name" value="Inositol_P"/>
    <property type="match status" value="1"/>
</dbReference>
<dbReference type="OrthoDB" id="9772456at2"/>
<dbReference type="RefSeq" id="WP_092609600.1">
    <property type="nucleotide sequence ID" value="NZ_FMYF01000005.1"/>
</dbReference>
<dbReference type="Gene3D" id="3.40.190.80">
    <property type="match status" value="1"/>
</dbReference>
<evidence type="ECO:0000256" key="1">
    <source>
        <dbReference type="ARBA" id="ARBA00001946"/>
    </source>
</evidence>
<proteinExistence type="inferred from homology"/>
<dbReference type="GO" id="GO:0046872">
    <property type="term" value="F:metal ion binding"/>
    <property type="evidence" value="ECO:0007669"/>
    <property type="project" value="UniProtKB-KW"/>
</dbReference>
<dbReference type="InterPro" id="IPR051090">
    <property type="entry name" value="Inositol_monoP_superfamily"/>
</dbReference>
<dbReference type="InterPro" id="IPR000760">
    <property type="entry name" value="Inositol_monophosphatase-like"/>
</dbReference>
<gene>
    <name evidence="7" type="ORF">GA0111570_105108</name>
</gene>